<dbReference type="Pfam" id="PF03471">
    <property type="entry name" value="CorC_HlyC"/>
    <property type="match status" value="1"/>
</dbReference>
<keyword evidence="8 10" id="KW-0472">Membrane</keyword>
<keyword evidence="6 10" id="KW-1133">Transmembrane helix</keyword>
<dbReference type="GO" id="GO:0005886">
    <property type="term" value="C:plasma membrane"/>
    <property type="evidence" value="ECO:0007669"/>
    <property type="project" value="UniProtKB-SubCell"/>
</dbReference>
<dbReference type="Proteomes" id="UP000280344">
    <property type="component" value="Chromosome"/>
</dbReference>
<evidence type="ECO:0000256" key="4">
    <source>
        <dbReference type="ARBA" id="ARBA00022692"/>
    </source>
</evidence>
<dbReference type="InterPro" id="IPR044751">
    <property type="entry name" value="Ion_transp-like_CBS"/>
</dbReference>
<dbReference type="EMBL" id="CP034593">
    <property type="protein sequence ID" value="AZQ76715.1"/>
    <property type="molecule type" value="Genomic_DNA"/>
</dbReference>
<dbReference type="InterPro" id="IPR046342">
    <property type="entry name" value="CBS_dom_sf"/>
</dbReference>
<dbReference type="Gene3D" id="3.30.465.10">
    <property type="match status" value="1"/>
</dbReference>
<dbReference type="GO" id="GO:0050660">
    <property type="term" value="F:flavin adenine dinucleotide binding"/>
    <property type="evidence" value="ECO:0007669"/>
    <property type="project" value="InterPro"/>
</dbReference>
<comment type="similarity">
    <text evidence="2">Belongs to the UPF0053 family.</text>
</comment>
<dbReference type="OrthoDB" id="110231at2"/>
<dbReference type="SUPFAM" id="SSF56176">
    <property type="entry name" value="FAD-binding/transporter-associated domain-like"/>
    <property type="match status" value="1"/>
</dbReference>
<dbReference type="KEGG" id="flh:EJ997_04510"/>
<dbReference type="PANTHER" id="PTHR22777">
    <property type="entry name" value="HEMOLYSIN-RELATED"/>
    <property type="match status" value="1"/>
</dbReference>
<dbReference type="AlphaFoldDB" id="A0A3S9PWJ9"/>
<evidence type="ECO:0000256" key="6">
    <source>
        <dbReference type="ARBA" id="ARBA00022989"/>
    </source>
</evidence>
<feature type="transmembrane region" description="Helical" evidence="10">
    <location>
        <begin position="128"/>
        <end position="145"/>
    </location>
</feature>
<evidence type="ECO:0000256" key="3">
    <source>
        <dbReference type="ARBA" id="ARBA00022475"/>
    </source>
</evidence>
<name>A0A3S9PWJ9_9ACTO</name>
<evidence type="ECO:0000259" key="11">
    <source>
        <dbReference type="PROSITE" id="PS51371"/>
    </source>
</evidence>
<dbReference type="SMART" id="SM01091">
    <property type="entry name" value="CorC_HlyC"/>
    <property type="match status" value="1"/>
</dbReference>
<evidence type="ECO:0000256" key="5">
    <source>
        <dbReference type="ARBA" id="ARBA00022737"/>
    </source>
</evidence>
<dbReference type="RefSeq" id="WP_126703523.1">
    <property type="nucleotide sequence ID" value="NZ_CP034593.1"/>
</dbReference>
<evidence type="ECO:0000256" key="9">
    <source>
        <dbReference type="PROSITE-ProRule" id="PRU00703"/>
    </source>
</evidence>
<dbReference type="SUPFAM" id="SSF54631">
    <property type="entry name" value="CBS-domain pair"/>
    <property type="match status" value="1"/>
</dbReference>
<keyword evidence="7 9" id="KW-0129">CBS domain</keyword>
<feature type="domain" description="CBS" evidence="11">
    <location>
        <begin position="197"/>
        <end position="256"/>
    </location>
</feature>
<comment type="subcellular location">
    <subcellularLocation>
        <location evidence="1">Cell membrane</location>
        <topology evidence="1">Multi-pass membrane protein</topology>
    </subcellularLocation>
</comment>
<feature type="transmembrane region" description="Helical" evidence="10">
    <location>
        <begin position="12"/>
        <end position="34"/>
    </location>
</feature>
<dbReference type="Pfam" id="PF00571">
    <property type="entry name" value="CBS"/>
    <property type="match status" value="2"/>
</dbReference>
<keyword evidence="4 10" id="KW-0812">Transmembrane</keyword>
<protein>
    <submittedName>
        <fullName evidence="12">CBS domain-containing protein</fullName>
    </submittedName>
</protein>
<evidence type="ECO:0000256" key="8">
    <source>
        <dbReference type="ARBA" id="ARBA00023136"/>
    </source>
</evidence>
<dbReference type="InterPro" id="IPR002550">
    <property type="entry name" value="CNNM"/>
</dbReference>
<evidence type="ECO:0000256" key="2">
    <source>
        <dbReference type="ARBA" id="ARBA00006337"/>
    </source>
</evidence>
<gene>
    <name evidence="12" type="ORF">EJ997_04510</name>
</gene>
<proteinExistence type="inferred from homology"/>
<evidence type="ECO:0000313" key="13">
    <source>
        <dbReference type="Proteomes" id="UP000280344"/>
    </source>
</evidence>
<dbReference type="SMART" id="SM00116">
    <property type="entry name" value="CBS"/>
    <property type="match status" value="2"/>
</dbReference>
<dbReference type="InterPro" id="IPR016169">
    <property type="entry name" value="FAD-bd_PCMH_sub2"/>
</dbReference>
<dbReference type="FunFam" id="3.10.580.10:FF:000002">
    <property type="entry name" value="Magnesium/cobalt efflux protein CorC"/>
    <property type="match status" value="1"/>
</dbReference>
<reference evidence="12 13" key="1">
    <citation type="submission" date="2018-12" db="EMBL/GenBank/DDBJ databases">
        <title>Complete genome sequence of Flaviflexus sp. H23T48.</title>
        <authorList>
            <person name="Bae J.-W."/>
            <person name="Lee J.-Y."/>
        </authorList>
    </citation>
    <scope>NUCLEOTIDE SEQUENCE [LARGE SCALE GENOMIC DNA]</scope>
    <source>
        <strain evidence="12 13">H23T48</strain>
    </source>
</reference>
<feature type="transmembrane region" description="Helical" evidence="10">
    <location>
        <begin position="72"/>
        <end position="90"/>
    </location>
</feature>
<dbReference type="CDD" id="cd04590">
    <property type="entry name" value="CBS_pair_CorC_HlyC_assoc"/>
    <property type="match status" value="1"/>
</dbReference>
<feature type="transmembrane region" description="Helical" evidence="10">
    <location>
        <begin position="96"/>
        <end position="116"/>
    </location>
</feature>
<evidence type="ECO:0000256" key="7">
    <source>
        <dbReference type="ARBA" id="ARBA00023122"/>
    </source>
</evidence>
<evidence type="ECO:0000256" key="10">
    <source>
        <dbReference type="SAM" id="Phobius"/>
    </source>
</evidence>
<keyword evidence="13" id="KW-1185">Reference proteome</keyword>
<dbReference type="InterPro" id="IPR036318">
    <property type="entry name" value="FAD-bd_PCMH-like_sf"/>
</dbReference>
<evidence type="ECO:0000256" key="1">
    <source>
        <dbReference type="ARBA" id="ARBA00004651"/>
    </source>
</evidence>
<dbReference type="Pfam" id="PF01595">
    <property type="entry name" value="CNNM"/>
    <property type="match status" value="1"/>
</dbReference>
<dbReference type="InterPro" id="IPR005170">
    <property type="entry name" value="Transptr-assoc_dom"/>
</dbReference>
<accession>A0A3S9PWJ9</accession>
<dbReference type="InterPro" id="IPR000644">
    <property type="entry name" value="CBS_dom"/>
</dbReference>
<dbReference type="PANTHER" id="PTHR22777:SF32">
    <property type="entry name" value="UPF0053 INNER MEMBRANE PROTEIN YFJD"/>
    <property type="match status" value="1"/>
</dbReference>
<evidence type="ECO:0000313" key="12">
    <source>
        <dbReference type="EMBL" id="AZQ76715.1"/>
    </source>
</evidence>
<keyword evidence="3" id="KW-1003">Cell membrane</keyword>
<sequence>MTPMIDEVPVGPLIVTVLILFLIEVCASAADAALSRITRTEAADAMASGKRGGARVAAIVDSRSAARAALNSLRAISDIVAGAVLALLAADFLGAWWQVVLAVVVVALLVAALMGLFSPRRLGNAHPVRTLSFFSAPLLWATWAFRPFVKKDEDENGDDDLSVMMERMSESDELEDDERILLQSVIDMRDTMVREVMVPRTDMITIQKDTTLEKAVSLFVRSGYSRIPVIEDTVDDVAGVLYVKDIMRRTHRRFDTDELTVGDVMREAVFVPEMKPVDDVLHDMQADAFHMALVVDEYGGIAGLVTIEDLLEELVGEMVDEHDHAAPEVEMLEEGVYRVPARLPIDELGELFGLEIEDDDVDTAGGLLAKGLGLIPISGSKTDILGLHLQAERFEGRRKRLATVIARVEES</sequence>
<dbReference type="PROSITE" id="PS51371">
    <property type="entry name" value="CBS"/>
    <property type="match status" value="2"/>
</dbReference>
<feature type="domain" description="CBS" evidence="11">
    <location>
        <begin position="264"/>
        <end position="321"/>
    </location>
</feature>
<keyword evidence="5" id="KW-0677">Repeat</keyword>
<organism evidence="12 13">
    <name type="scientific">Flaviflexus ciconiae</name>
    <dbReference type="NCBI Taxonomy" id="2496867"/>
    <lineage>
        <taxon>Bacteria</taxon>
        <taxon>Bacillati</taxon>
        <taxon>Actinomycetota</taxon>
        <taxon>Actinomycetes</taxon>
        <taxon>Actinomycetales</taxon>
        <taxon>Actinomycetaceae</taxon>
        <taxon>Flaviflexus</taxon>
    </lineage>
</organism>
<dbReference type="Gene3D" id="3.10.580.10">
    <property type="entry name" value="CBS-domain"/>
    <property type="match status" value="1"/>
</dbReference>